<evidence type="ECO:0000313" key="10">
    <source>
        <dbReference type="Proteomes" id="UP000694561"/>
    </source>
</evidence>
<feature type="binding site" evidence="7">
    <location>
        <position position="277"/>
    </location>
    <ligand>
        <name>Fe cation</name>
        <dbReference type="ChEBI" id="CHEBI:24875"/>
    </ligand>
</feature>
<dbReference type="PANTHER" id="PTHR11473:SF18">
    <property type="entry name" value="TYROSINE 3-MONOOXYGENASE"/>
    <property type="match status" value="1"/>
</dbReference>
<keyword evidence="10" id="KW-1185">Reference proteome</keyword>
<feature type="domain" description="Biopterin-dependent aromatic amino acid hydroxylase family profile" evidence="8">
    <location>
        <begin position="229"/>
        <end position="399"/>
    </location>
</feature>
<comment type="similarity">
    <text evidence="2">Belongs to the biopterin-dependent aromatic amino acid hydroxylase family.</text>
</comment>
<dbReference type="InterPro" id="IPR049321">
    <property type="entry name" value="TH_ACT"/>
</dbReference>
<dbReference type="InterPro" id="IPR036951">
    <property type="entry name" value="ArAA_hydroxylase_sf"/>
</dbReference>
<evidence type="ECO:0000256" key="7">
    <source>
        <dbReference type="PIRSR" id="PIRSR601273-2"/>
    </source>
</evidence>
<dbReference type="Pfam" id="PF12549">
    <property type="entry name" value="TOH_N"/>
    <property type="match status" value="1"/>
</dbReference>
<evidence type="ECO:0000313" key="9">
    <source>
        <dbReference type="Ensembl" id="ENSMMNP00015025861.1"/>
    </source>
</evidence>
<dbReference type="FunFam" id="3.30.70.260:FF:000024">
    <property type="entry name" value="Tyrosine 3-monooxygenase"/>
    <property type="match status" value="1"/>
</dbReference>
<evidence type="ECO:0000256" key="5">
    <source>
        <dbReference type="ARBA" id="ARBA00023004"/>
    </source>
</evidence>
<evidence type="ECO:0000256" key="2">
    <source>
        <dbReference type="ARBA" id="ARBA00009712"/>
    </source>
</evidence>
<keyword evidence="4" id="KW-0560">Oxidoreductase</keyword>
<comment type="cofactor">
    <cofactor evidence="1 7">
        <name>Fe(2+)</name>
        <dbReference type="ChEBI" id="CHEBI:29033"/>
    </cofactor>
</comment>
<evidence type="ECO:0000256" key="1">
    <source>
        <dbReference type="ARBA" id="ARBA00001954"/>
    </source>
</evidence>
<keyword evidence="6" id="KW-0503">Monooxygenase</keyword>
<dbReference type="GO" id="GO:0005737">
    <property type="term" value="C:cytoplasm"/>
    <property type="evidence" value="ECO:0007669"/>
    <property type="project" value="TreeGrafter"/>
</dbReference>
<proteinExistence type="inferred from homology"/>
<dbReference type="GO" id="GO:0007507">
    <property type="term" value="P:heart development"/>
    <property type="evidence" value="ECO:0007669"/>
    <property type="project" value="TreeGrafter"/>
</dbReference>
<evidence type="ECO:0000256" key="3">
    <source>
        <dbReference type="ARBA" id="ARBA00022723"/>
    </source>
</evidence>
<dbReference type="InterPro" id="IPR001273">
    <property type="entry name" value="ArAA_hydroxylase"/>
</dbReference>
<sequence length="399" mass="44141">MPTPNAASPQAKGFRRAVSELDAKQAEAIMSPRFVGRRQSLIQDARNERQKAEAAAAAAAAAMEPGEALGGRAGKAALNLLFTLRATKPPALSRAVKVFETFEAQIYHLETRPAQKPQAGGPHLEYFVRCEVPSAALPTLLSSLRRVAEDVRGAGENKVLWFPRKVSELDKCHHLVTKFDPDLDLDHPGFSDQVYRQRRKLIAEIAFQYKQGDPIPHVEYTAEETATWDCCHELLGHVPMLADRTFAQFSQDIGLASLGASDEEIEKLSTLYWFTVEFGLCKQNGEVKAYGAGLLSSYGELLHSLSEGPEIRAFDPDAAAVQPYQDQTYQPVYFVSESFSDAKDKLRSYASRIQRPFSVKFDPYTLAIDVLDSPHAIRRALDGVRDELHALTHALSAIS</sequence>
<keyword evidence="5 7" id="KW-0408">Iron</keyword>
<accession>A0A8C6C5X3</accession>
<dbReference type="GO" id="GO:0030424">
    <property type="term" value="C:axon"/>
    <property type="evidence" value="ECO:0007669"/>
    <property type="project" value="TreeGrafter"/>
</dbReference>
<dbReference type="SUPFAM" id="SSF56534">
    <property type="entry name" value="Aromatic aminoacid monoxygenases, catalytic and oligomerization domains"/>
    <property type="match status" value="1"/>
</dbReference>
<feature type="domain" description="Biopterin-dependent aromatic amino acid hydroxylase family profile" evidence="8">
    <location>
        <begin position="147"/>
        <end position="228"/>
    </location>
</feature>
<evidence type="ECO:0000256" key="4">
    <source>
        <dbReference type="ARBA" id="ARBA00023002"/>
    </source>
</evidence>
<dbReference type="InterPro" id="IPR019774">
    <property type="entry name" value="Aromatic-AA_hydroxylase_C"/>
</dbReference>
<dbReference type="PANTHER" id="PTHR11473">
    <property type="entry name" value="AROMATIC AMINO ACID HYDROXYLASE"/>
    <property type="match status" value="1"/>
</dbReference>
<dbReference type="GO" id="GO:0043204">
    <property type="term" value="C:perikaryon"/>
    <property type="evidence" value="ECO:0007669"/>
    <property type="project" value="TreeGrafter"/>
</dbReference>
<evidence type="ECO:0000259" key="8">
    <source>
        <dbReference type="PROSITE" id="PS51410"/>
    </source>
</evidence>
<dbReference type="InterPro" id="IPR036329">
    <property type="entry name" value="Aro-AA_hydroxylase_C_sf"/>
</dbReference>
<dbReference type="Proteomes" id="UP000694561">
    <property type="component" value="Unplaced"/>
</dbReference>
<protein>
    <submittedName>
        <fullName evidence="9">Tyrosine hydroxylase</fullName>
    </submittedName>
</protein>
<dbReference type="GO" id="GO:0004511">
    <property type="term" value="F:tyrosine 3-monooxygenase activity"/>
    <property type="evidence" value="ECO:0007669"/>
    <property type="project" value="InterPro"/>
</dbReference>
<keyword evidence="3 7" id="KW-0479">Metal-binding</keyword>
<dbReference type="Pfam" id="PF21417">
    <property type="entry name" value="TH_ACT"/>
    <property type="match status" value="1"/>
</dbReference>
<dbReference type="GO" id="GO:0045471">
    <property type="term" value="P:response to ethanol"/>
    <property type="evidence" value="ECO:0007669"/>
    <property type="project" value="TreeGrafter"/>
</dbReference>
<organism evidence="9 10">
    <name type="scientific">Monodon monoceros</name>
    <name type="common">Narwhal</name>
    <name type="synonym">Ceratodon monodon</name>
    <dbReference type="NCBI Taxonomy" id="40151"/>
    <lineage>
        <taxon>Eukaryota</taxon>
        <taxon>Metazoa</taxon>
        <taxon>Chordata</taxon>
        <taxon>Craniata</taxon>
        <taxon>Vertebrata</taxon>
        <taxon>Euteleostomi</taxon>
        <taxon>Mammalia</taxon>
        <taxon>Eutheria</taxon>
        <taxon>Laurasiatheria</taxon>
        <taxon>Artiodactyla</taxon>
        <taxon>Whippomorpha</taxon>
        <taxon>Cetacea</taxon>
        <taxon>Odontoceti</taxon>
        <taxon>Monodontidae</taxon>
        <taxon>Monodon</taxon>
    </lineage>
</organism>
<dbReference type="PROSITE" id="PS51410">
    <property type="entry name" value="BH4_AAA_HYDROXYL_2"/>
    <property type="match status" value="2"/>
</dbReference>
<dbReference type="InterPro" id="IPR045865">
    <property type="entry name" value="ACT-like_dom_sf"/>
</dbReference>
<dbReference type="InterPro" id="IPR021164">
    <property type="entry name" value="Tyrosine_hydroxylase_CS"/>
</dbReference>
<reference evidence="9" key="1">
    <citation type="submission" date="2025-08" db="UniProtKB">
        <authorList>
            <consortium name="Ensembl"/>
        </authorList>
    </citation>
    <scope>IDENTIFICATION</scope>
</reference>
<name>A0A8C6C5X3_MONMO</name>
<reference evidence="9" key="2">
    <citation type="submission" date="2025-09" db="UniProtKB">
        <authorList>
            <consortium name="Ensembl"/>
        </authorList>
    </citation>
    <scope>IDENTIFICATION</scope>
</reference>
<dbReference type="GO" id="GO:0006585">
    <property type="term" value="P:dopamine biosynthetic process from tyrosine"/>
    <property type="evidence" value="ECO:0007669"/>
    <property type="project" value="TreeGrafter"/>
</dbReference>
<dbReference type="Gene3D" id="3.30.70.260">
    <property type="match status" value="1"/>
</dbReference>
<feature type="binding site" evidence="7">
    <location>
        <position position="232"/>
    </location>
    <ligand>
        <name>Fe cation</name>
        <dbReference type="ChEBI" id="CHEBI:24875"/>
    </ligand>
</feature>
<dbReference type="GO" id="GO:0001666">
    <property type="term" value="P:response to hypoxia"/>
    <property type="evidence" value="ECO:0007669"/>
    <property type="project" value="TreeGrafter"/>
</dbReference>
<gene>
    <name evidence="9" type="primary">TH</name>
</gene>
<feature type="binding site" evidence="7">
    <location>
        <position position="237"/>
    </location>
    <ligand>
        <name>Fe cation</name>
        <dbReference type="ChEBI" id="CHEBI:24875"/>
    </ligand>
</feature>
<dbReference type="AlphaFoldDB" id="A0A8C6C5X3"/>
<dbReference type="GeneTree" id="ENSGT00950000182885"/>
<dbReference type="Ensembl" id="ENSMMNT00015028426.1">
    <property type="protein sequence ID" value="ENSMMNP00015025861.1"/>
    <property type="gene ID" value="ENSMMNG00015018728.1"/>
</dbReference>
<dbReference type="SUPFAM" id="SSF55021">
    <property type="entry name" value="ACT-like"/>
    <property type="match status" value="1"/>
</dbReference>
<dbReference type="Gene3D" id="1.10.800.10">
    <property type="entry name" value="Aromatic amino acid hydroxylase"/>
    <property type="match status" value="2"/>
</dbReference>
<evidence type="ECO:0000256" key="6">
    <source>
        <dbReference type="ARBA" id="ARBA00023033"/>
    </source>
</evidence>
<dbReference type="Pfam" id="PF00351">
    <property type="entry name" value="Biopterin_H"/>
    <property type="match status" value="2"/>
</dbReference>
<dbReference type="GO" id="GO:0005506">
    <property type="term" value="F:iron ion binding"/>
    <property type="evidence" value="ECO:0007669"/>
    <property type="project" value="InterPro"/>
</dbReference>